<comment type="caution">
    <text evidence="6">Lacks conserved residue(s) required for the propagation of feature annotation.</text>
</comment>
<dbReference type="Pfam" id="PF16198">
    <property type="entry name" value="TruB_C_2"/>
    <property type="match status" value="1"/>
</dbReference>
<keyword evidence="3 6" id="KW-0413">Isomerase</keyword>
<dbReference type="InterPro" id="IPR004802">
    <property type="entry name" value="tRNA_PsdUridine_synth_B_fam"/>
</dbReference>
<dbReference type="GO" id="GO:0160148">
    <property type="term" value="F:tRNA pseudouridine(55) synthase activity"/>
    <property type="evidence" value="ECO:0007669"/>
    <property type="project" value="UniProtKB-EC"/>
</dbReference>
<dbReference type="CDD" id="cd21148">
    <property type="entry name" value="PUA_Cbf5"/>
    <property type="match status" value="1"/>
</dbReference>
<dbReference type="InterPro" id="IPR012960">
    <property type="entry name" value="Dyskerin-like"/>
</dbReference>
<dbReference type="Gene3D" id="2.30.130.10">
    <property type="entry name" value="PUA domain"/>
    <property type="match status" value="1"/>
</dbReference>
<evidence type="ECO:0000256" key="5">
    <source>
        <dbReference type="ARBA" id="ARBA00060775"/>
    </source>
</evidence>
<dbReference type="InterPro" id="IPR002501">
    <property type="entry name" value="PsdUridine_synth_N"/>
</dbReference>
<dbReference type="PANTHER" id="PTHR23127:SF0">
    <property type="entry name" value="H_ACA RIBONUCLEOPROTEIN COMPLEX SUBUNIT DKC1"/>
    <property type="match status" value="1"/>
</dbReference>
<name>A0A075BVA0_9CREN</name>
<comment type="catalytic activity">
    <reaction evidence="1 6">
        <text>uridine(55) in tRNA = pseudouridine(55) in tRNA</text>
        <dbReference type="Rhea" id="RHEA:42532"/>
        <dbReference type="Rhea" id="RHEA-COMP:10101"/>
        <dbReference type="Rhea" id="RHEA-COMP:10102"/>
        <dbReference type="ChEBI" id="CHEBI:65314"/>
        <dbReference type="ChEBI" id="CHEBI:65315"/>
        <dbReference type="EC" id="5.4.99.25"/>
    </reaction>
</comment>
<feature type="domain" description="Dyskerin-like" evidence="8">
    <location>
        <begin position="16"/>
        <end position="64"/>
    </location>
</feature>
<dbReference type="EMBL" id="KC794778">
    <property type="protein sequence ID" value="AGS16742.1"/>
    <property type="molecule type" value="Genomic_DNA"/>
</dbReference>
<dbReference type="GO" id="GO:0031119">
    <property type="term" value="P:tRNA pseudouridine synthesis"/>
    <property type="evidence" value="ECO:0007669"/>
    <property type="project" value="UniProtKB-UniRule"/>
</dbReference>
<dbReference type="EC" id="5.4.99.25" evidence="6"/>
<evidence type="ECO:0000256" key="6">
    <source>
        <dbReference type="HAMAP-Rule" id="MF_01081"/>
    </source>
</evidence>
<dbReference type="InterPro" id="IPR036974">
    <property type="entry name" value="PUA_sf"/>
</dbReference>
<dbReference type="GO" id="GO:0003723">
    <property type="term" value="F:RNA binding"/>
    <property type="evidence" value="ECO:0007669"/>
    <property type="project" value="InterPro"/>
</dbReference>
<dbReference type="Pfam" id="PF01509">
    <property type="entry name" value="TruB_N"/>
    <property type="match status" value="1"/>
</dbReference>
<evidence type="ECO:0000256" key="1">
    <source>
        <dbReference type="ARBA" id="ARBA00000385"/>
    </source>
</evidence>
<dbReference type="Gene3D" id="3.30.2350.10">
    <property type="entry name" value="Pseudouridine synthase"/>
    <property type="match status" value="1"/>
</dbReference>
<dbReference type="Pfam" id="PF08068">
    <property type="entry name" value="DKCLD"/>
    <property type="match status" value="1"/>
</dbReference>
<dbReference type="SUPFAM" id="SSF88697">
    <property type="entry name" value="PUA domain-like"/>
    <property type="match status" value="1"/>
</dbReference>
<dbReference type="InterPro" id="IPR004521">
    <property type="entry name" value="Uncharacterised_CHP00451"/>
</dbReference>
<reference evidence="9" key="1">
    <citation type="submission" date="2013-03" db="EMBL/GenBank/DDBJ databases">
        <title>Phylogenetic diversity of archaeal communities inhabiting Mexican hot springs.</title>
        <authorList>
            <person name="Servin-Garciduenas L.E."/>
            <person name="Pacheco-Lamas H.R."/>
            <person name="Peng X."/>
            <person name="Garrett R.A."/>
            <person name="Campos-Garcia J."/>
            <person name="Martinez-Romero E."/>
        </authorList>
    </citation>
    <scope>NUCLEOTIDE SEQUENCE</scope>
</reference>
<dbReference type="NCBIfam" id="TIGR00425">
    <property type="entry name" value="CBF5"/>
    <property type="match status" value="1"/>
</dbReference>
<protein>
    <recommendedName>
        <fullName evidence="6">Probable tRNA pseudouridine synthase B</fullName>
        <ecNumber evidence="6">5.4.99.25</ecNumber>
    </recommendedName>
    <alternativeName>
        <fullName evidence="6">tRNA pseudouridine(55) synthase</fullName>
        <shortName evidence="6">Psi55 synthase</shortName>
    </alternativeName>
    <alternativeName>
        <fullName evidence="6">tRNA pseudouridylate synthase</fullName>
    </alternativeName>
    <alternativeName>
        <fullName evidence="6">tRNA-uridine isomerase</fullName>
    </alternativeName>
</protein>
<evidence type="ECO:0000313" key="9">
    <source>
        <dbReference type="EMBL" id="AGS16742.1"/>
    </source>
</evidence>
<dbReference type="GO" id="GO:0031120">
    <property type="term" value="P:snRNA pseudouridine synthesis"/>
    <property type="evidence" value="ECO:0007669"/>
    <property type="project" value="TreeGrafter"/>
</dbReference>
<dbReference type="GO" id="GO:1990481">
    <property type="term" value="P:mRNA pseudouridine synthesis"/>
    <property type="evidence" value="ECO:0007669"/>
    <property type="project" value="TreeGrafter"/>
</dbReference>
<evidence type="ECO:0000256" key="3">
    <source>
        <dbReference type="ARBA" id="ARBA00023235"/>
    </source>
</evidence>
<dbReference type="GO" id="GO:0031118">
    <property type="term" value="P:rRNA pseudouridine synthesis"/>
    <property type="evidence" value="ECO:0007669"/>
    <property type="project" value="TreeGrafter"/>
</dbReference>
<evidence type="ECO:0000259" key="7">
    <source>
        <dbReference type="SMART" id="SM00359"/>
    </source>
</evidence>
<organism evidence="9">
    <name type="scientific">uncultured Sulfolobales archaeon</name>
    <dbReference type="NCBI Taxonomy" id="437136"/>
    <lineage>
        <taxon>Archaea</taxon>
        <taxon>Thermoproteota</taxon>
        <taxon>Thermoprotei</taxon>
        <taxon>Sulfolobales</taxon>
        <taxon>environmental samples</taxon>
    </lineage>
</organism>
<comment type="function">
    <text evidence="4 6">Could be responsible for synthesis of pseudouridine from uracil-55 in the psi GC loop of transfer RNAs.</text>
</comment>
<dbReference type="InterPro" id="IPR002478">
    <property type="entry name" value="PUA"/>
</dbReference>
<dbReference type="FunFam" id="3.30.2350.10:FF:000001">
    <property type="entry name" value="H/ACA ribonucleoprotein complex subunit CBF5"/>
    <property type="match status" value="1"/>
</dbReference>
<evidence type="ECO:0000256" key="2">
    <source>
        <dbReference type="ARBA" id="ARBA00022694"/>
    </source>
</evidence>
<dbReference type="GO" id="GO:0000495">
    <property type="term" value="P:box H/ACA sno(s)RNA 3'-end processing"/>
    <property type="evidence" value="ECO:0007669"/>
    <property type="project" value="TreeGrafter"/>
</dbReference>
<dbReference type="PROSITE" id="PS50890">
    <property type="entry name" value="PUA"/>
    <property type="match status" value="1"/>
</dbReference>
<dbReference type="Pfam" id="PF01472">
    <property type="entry name" value="PUA"/>
    <property type="match status" value="1"/>
</dbReference>
<dbReference type="NCBIfam" id="TIGR00451">
    <property type="entry name" value="unchar_dom_2"/>
    <property type="match status" value="1"/>
</dbReference>
<dbReference type="SUPFAM" id="SSF55120">
    <property type="entry name" value="Pseudouridine synthase"/>
    <property type="match status" value="1"/>
</dbReference>
<gene>
    <name evidence="9" type="primary">cbf5</name>
    <name evidence="6" type="synonym">truB</name>
</gene>
<dbReference type="PANTHER" id="PTHR23127">
    <property type="entry name" value="CENTROMERE/MICROTUBULE BINDING PROTEIN CBF5"/>
    <property type="match status" value="1"/>
</dbReference>
<dbReference type="InterPro" id="IPR020103">
    <property type="entry name" value="PsdUridine_synth_cat_dom_sf"/>
</dbReference>
<feature type="domain" description="PUA" evidence="7">
    <location>
        <begin position="251"/>
        <end position="324"/>
    </location>
</feature>
<comment type="similarity">
    <text evidence="5 6">Belongs to the pseudouridine synthase TruB family. Type 2 subfamily.</text>
</comment>
<dbReference type="SMART" id="SM00359">
    <property type="entry name" value="PUA"/>
    <property type="match status" value="1"/>
</dbReference>
<dbReference type="AlphaFoldDB" id="A0A075BVA0"/>
<dbReference type="InterPro" id="IPR032819">
    <property type="entry name" value="TruB_C"/>
</dbReference>
<evidence type="ECO:0000259" key="8">
    <source>
        <dbReference type="SMART" id="SM01136"/>
    </source>
</evidence>
<sequence>MNFYGFIYKIDEFCSYDNPWKIRKEEETSEKYGVYPDKRNVEQLIKNSIINLDKPPGPTSHEVAFWVKKMFNVNKVGHGGTLEPKVTGVLPIGLENATKVMSYTTNAGKEYVCVMQVHCDVDEKTLAEVVKKFEGEIYQRPPVRSSVKRRLRIRRVKAIDLMEVKGRLALLRIESEPGTYMRKICHDAGILLGCGAHMRELRRTRSGIFTEKGLVTLQEVSEALYLWRNCKDESELKRILLPMEFALCGMPKIIVDDMAVNAIAYGAQVMAPGVVAYQKFNKGDLVGVITLKGEGVAIGVAEVSSEELENMEKGEVTRLKRVLIPRDVYPKAWK</sequence>
<dbReference type="InterPro" id="IPR015947">
    <property type="entry name" value="PUA-like_sf"/>
</dbReference>
<keyword evidence="2 6" id="KW-0819">tRNA processing</keyword>
<accession>A0A075BVA0</accession>
<dbReference type="NCBIfam" id="NF003280">
    <property type="entry name" value="PRK04270.1"/>
    <property type="match status" value="1"/>
</dbReference>
<proteinExistence type="inferred from homology"/>
<dbReference type="InterPro" id="IPR026326">
    <property type="entry name" value="TruB_arch"/>
</dbReference>
<dbReference type="HAMAP" id="MF_01081">
    <property type="entry name" value="TruB_arch"/>
    <property type="match status" value="1"/>
</dbReference>
<dbReference type="SMART" id="SM01136">
    <property type="entry name" value="DKCLD"/>
    <property type="match status" value="1"/>
</dbReference>
<evidence type="ECO:0000256" key="4">
    <source>
        <dbReference type="ARBA" id="ARBA00060072"/>
    </source>
</evidence>